<dbReference type="Proteomes" id="UP000327030">
    <property type="component" value="Chromosome 1"/>
</dbReference>
<dbReference type="EMBL" id="CP043028">
    <property type="protein sequence ID" value="QFJ53582.1"/>
    <property type="molecule type" value="Genomic_DNA"/>
</dbReference>
<evidence type="ECO:0000313" key="1">
    <source>
        <dbReference type="EMBL" id="QFJ53582.1"/>
    </source>
</evidence>
<name>A0A5P6VME9_PSEXY</name>
<evidence type="ECO:0000313" key="2">
    <source>
        <dbReference type="Proteomes" id="UP000327030"/>
    </source>
</evidence>
<dbReference type="OrthoDB" id="9816277at2"/>
<organism evidence="1 2">
    <name type="scientific">Pseudobutyrivibrio xylanivorans</name>
    <dbReference type="NCBI Taxonomy" id="185007"/>
    <lineage>
        <taxon>Bacteria</taxon>
        <taxon>Bacillati</taxon>
        <taxon>Bacillota</taxon>
        <taxon>Clostridia</taxon>
        <taxon>Lachnospirales</taxon>
        <taxon>Lachnospiraceae</taxon>
        <taxon>Pseudobutyrivibrio</taxon>
    </lineage>
</organism>
<dbReference type="AlphaFoldDB" id="A0A5P6VME9"/>
<proteinExistence type="predicted"/>
<gene>
    <name evidence="1" type="ORF">FXF36_01220</name>
</gene>
<dbReference type="RefSeq" id="WP_151622084.1">
    <property type="nucleotide sequence ID" value="NZ_CP043028.1"/>
</dbReference>
<protein>
    <submittedName>
        <fullName evidence="1">ImmA/IrrE family metallo-endopeptidase</fullName>
    </submittedName>
</protein>
<dbReference type="KEGG" id="pxv:FXF36_01220"/>
<accession>A0A5P6VME9</accession>
<sequence length="188" mass="21798">MDYETKPTSRKDLRRFAMYFRKLFDVPLTGPFPVLEVLDKVSDVFEGCDYVIVEDNKLAPQTMARCTPNDRGGFTIEIKATVYWGAYKKRIGAFLGFICHEICHVFLFEIGYTPLYNRSFEDKEIPAYCSVEWQAKALCAEVMIPYNESKGMKPKEIVETYYVSQAFAKNRRKLDRSDNKNNGKHKNA</sequence>
<reference evidence="2" key="1">
    <citation type="submission" date="2019-08" db="EMBL/GenBank/DDBJ databases">
        <title>Complete Genome Sequence of the Polysaccharide-Degrading Rumen Bacterium Pseudobutyrivibrio xylanivorans MA3014.</title>
        <authorList>
            <person name="Palevich N."/>
            <person name="Maclean P.H."/>
            <person name="Kelly W.J."/>
            <person name="Leahy S.C."/>
            <person name="Rakonjac J."/>
            <person name="Attwood G.T."/>
        </authorList>
    </citation>
    <scope>NUCLEOTIDE SEQUENCE [LARGE SCALE GENOMIC DNA]</scope>
    <source>
        <strain evidence="2">MA3014</strain>
    </source>
</reference>